<evidence type="ECO:0000256" key="1">
    <source>
        <dbReference type="SAM" id="MobiDB-lite"/>
    </source>
</evidence>
<name>A0AAV2KUN3_KNICA</name>
<feature type="compositionally biased region" description="Low complexity" evidence="1">
    <location>
        <begin position="302"/>
        <end position="316"/>
    </location>
</feature>
<reference evidence="3 4" key="1">
    <citation type="submission" date="2024-04" db="EMBL/GenBank/DDBJ databases">
        <authorList>
            <person name="Waldvogel A.-M."/>
            <person name="Schoenle A."/>
        </authorList>
    </citation>
    <scope>NUCLEOTIDE SEQUENCE [LARGE SCALE GENOMIC DNA]</scope>
</reference>
<feature type="compositionally biased region" description="Low complexity" evidence="1">
    <location>
        <begin position="231"/>
        <end position="240"/>
    </location>
</feature>
<feature type="compositionally biased region" description="Low complexity" evidence="1">
    <location>
        <begin position="146"/>
        <end position="158"/>
    </location>
</feature>
<dbReference type="SUPFAM" id="SSF101288">
    <property type="entry name" value="L27 domain"/>
    <property type="match status" value="1"/>
</dbReference>
<keyword evidence="4" id="KW-1185">Reference proteome</keyword>
<evidence type="ECO:0000313" key="4">
    <source>
        <dbReference type="Proteomes" id="UP001497482"/>
    </source>
</evidence>
<dbReference type="PROSITE" id="PS51022">
    <property type="entry name" value="L27"/>
    <property type="match status" value="1"/>
</dbReference>
<protein>
    <recommendedName>
        <fullName evidence="2">L27 domain-containing protein</fullName>
    </recommendedName>
</protein>
<accession>A0AAV2KUN3</accession>
<sequence>MPVRQKDAQRALELLQQYRLRLTQRPQSPGGEDDQQLQRSLERVISVFQSQLFNALLDIQEYYELSVQADAHDAPTSELTKLQICPESSPSGPSPSAPLRTSTENHQSPHVPSQSPPRETLSKPLISPKPKSFKSPAPPVPQQPATLPSTSPLQPQSSKKYRAPLPPMQDRVSAATGGDRASHNGFDPSDPQSEYATIAPQPAVTPGEHATVSALVSGTVQGLLPATTTTPVAAPALPAPSQAEKDQDVSVSSEHRGSSQTRDWAEFRGPSSPSRDQRETRDRTEICGPSPTISPGPFAKGPLRSPTSLSPSSLSPRPVPPKTPVKSLSPSADAVVSLPPRSLFRIISEVHTPYVGHVLLPKLL</sequence>
<dbReference type="AlphaFoldDB" id="A0AAV2KUN3"/>
<dbReference type="InterPro" id="IPR004172">
    <property type="entry name" value="L27_dom"/>
</dbReference>
<evidence type="ECO:0000259" key="2">
    <source>
        <dbReference type="PROSITE" id="PS51022"/>
    </source>
</evidence>
<feature type="region of interest" description="Disordered" evidence="1">
    <location>
        <begin position="84"/>
        <end position="210"/>
    </location>
</feature>
<feature type="compositionally biased region" description="Basic and acidic residues" evidence="1">
    <location>
        <begin position="275"/>
        <end position="285"/>
    </location>
</feature>
<gene>
    <name evidence="3" type="ORF">KC01_LOCUS21114</name>
</gene>
<dbReference type="Pfam" id="PF09058">
    <property type="entry name" value="L27_1"/>
    <property type="match status" value="1"/>
</dbReference>
<feature type="region of interest" description="Disordered" evidence="1">
    <location>
        <begin position="231"/>
        <end position="332"/>
    </location>
</feature>
<dbReference type="InterPro" id="IPR015143">
    <property type="entry name" value="L27_1"/>
</dbReference>
<organism evidence="3 4">
    <name type="scientific">Knipowitschia caucasica</name>
    <name type="common">Caucasian dwarf goby</name>
    <name type="synonym">Pomatoschistus caucasicus</name>
    <dbReference type="NCBI Taxonomy" id="637954"/>
    <lineage>
        <taxon>Eukaryota</taxon>
        <taxon>Metazoa</taxon>
        <taxon>Chordata</taxon>
        <taxon>Craniata</taxon>
        <taxon>Vertebrata</taxon>
        <taxon>Euteleostomi</taxon>
        <taxon>Actinopterygii</taxon>
        <taxon>Neopterygii</taxon>
        <taxon>Teleostei</taxon>
        <taxon>Neoteleostei</taxon>
        <taxon>Acanthomorphata</taxon>
        <taxon>Gobiaria</taxon>
        <taxon>Gobiiformes</taxon>
        <taxon>Gobioidei</taxon>
        <taxon>Gobiidae</taxon>
        <taxon>Gobiinae</taxon>
        <taxon>Knipowitschia</taxon>
    </lineage>
</organism>
<feature type="compositionally biased region" description="Low complexity" evidence="1">
    <location>
        <begin position="106"/>
        <end position="135"/>
    </location>
</feature>
<proteinExistence type="predicted"/>
<dbReference type="Proteomes" id="UP001497482">
    <property type="component" value="Chromosome 2"/>
</dbReference>
<dbReference type="InterPro" id="IPR036892">
    <property type="entry name" value="L27_dom_sf"/>
</dbReference>
<feature type="compositionally biased region" description="Basic and acidic residues" evidence="1">
    <location>
        <begin position="243"/>
        <end position="257"/>
    </location>
</feature>
<dbReference type="Gene3D" id="1.10.287.470">
    <property type="entry name" value="Helix hairpin bin"/>
    <property type="match status" value="1"/>
</dbReference>
<dbReference type="EMBL" id="OZ035824">
    <property type="protein sequence ID" value="CAL1591765.1"/>
    <property type="molecule type" value="Genomic_DNA"/>
</dbReference>
<evidence type="ECO:0000313" key="3">
    <source>
        <dbReference type="EMBL" id="CAL1591765.1"/>
    </source>
</evidence>
<feature type="domain" description="L27" evidence="2">
    <location>
        <begin position="4"/>
        <end position="71"/>
    </location>
</feature>